<evidence type="ECO:0000256" key="1">
    <source>
        <dbReference type="ARBA" id="ARBA00022729"/>
    </source>
</evidence>
<dbReference type="RefSeq" id="XP_013930076.1">
    <property type="nucleotide sequence ID" value="XM_014074601.1"/>
</dbReference>
<dbReference type="Pfam" id="PF16184">
    <property type="entry name" value="Cadherin_3"/>
    <property type="match status" value="1"/>
</dbReference>
<keyword evidence="5" id="KW-1185">Reference proteome</keyword>
<proteinExistence type="predicted"/>
<accession>A0A6I9Z228</accession>
<evidence type="ECO:0000256" key="2">
    <source>
        <dbReference type="ARBA" id="ARBA00022737"/>
    </source>
</evidence>
<dbReference type="GeneID" id="106555708"/>
<evidence type="ECO:0000256" key="3">
    <source>
        <dbReference type="ARBA" id="ARBA00023180"/>
    </source>
</evidence>
<gene>
    <name evidence="6" type="primary">LOC106555708</name>
</gene>
<dbReference type="KEGG" id="tsr:106555708"/>
<dbReference type="InterPro" id="IPR051561">
    <property type="entry name" value="FRAS1_ECM"/>
</dbReference>
<dbReference type="GO" id="GO:0009653">
    <property type="term" value="P:anatomical structure morphogenesis"/>
    <property type="evidence" value="ECO:0007669"/>
    <property type="project" value="TreeGrafter"/>
</dbReference>
<keyword evidence="1" id="KW-0732">Signal</keyword>
<dbReference type="InterPro" id="IPR039005">
    <property type="entry name" value="CSPG_rpt"/>
</dbReference>
<dbReference type="PANTHER" id="PTHR45739">
    <property type="entry name" value="MATRIX PROTEIN, PUTATIVE-RELATED"/>
    <property type="match status" value="1"/>
</dbReference>
<organism evidence="5 6">
    <name type="scientific">Thamnophis sirtalis</name>
    <dbReference type="NCBI Taxonomy" id="35019"/>
    <lineage>
        <taxon>Eukaryota</taxon>
        <taxon>Metazoa</taxon>
        <taxon>Chordata</taxon>
        <taxon>Craniata</taxon>
        <taxon>Vertebrata</taxon>
        <taxon>Euteleostomi</taxon>
        <taxon>Lepidosauria</taxon>
        <taxon>Squamata</taxon>
        <taxon>Bifurcata</taxon>
        <taxon>Unidentata</taxon>
        <taxon>Episquamata</taxon>
        <taxon>Toxicofera</taxon>
        <taxon>Serpentes</taxon>
        <taxon>Colubroidea</taxon>
        <taxon>Colubridae</taxon>
        <taxon>Natricinae</taxon>
        <taxon>Thamnophis</taxon>
    </lineage>
</organism>
<keyword evidence="3" id="KW-0325">Glycoprotein</keyword>
<evidence type="ECO:0000313" key="6">
    <source>
        <dbReference type="RefSeq" id="XP_013930076.1"/>
    </source>
</evidence>
<dbReference type="AlphaFoldDB" id="A0A6I9Z228"/>
<keyword evidence="2" id="KW-0677">Repeat</keyword>
<name>A0A6I9Z228_9SAUR</name>
<evidence type="ECO:0000313" key="5">
    <source>
        <dbReference type="Proteomes" id="UP000504617"/>
    </source>
</evidence>
<feature type="non-terminal residue" evidence="6">
    <location>
        <position position="145"/>
    </location>
</feature>
<dbReference type="PROSITE" id="PS51854">
    <property type="entry name" value="CSPG"/>
    <property type="match status" value="1"/>
</dbReference>
<evidence type="ECO:0000256" key="4">
    <source>
        <dbReference type="PROSITE-ProRule" id="PRU01201"/>
    </source>
</evidence>
<dbReference type="Proteomes" id="UP000504617">
    <property type="component" value="Unplaced"/>
</dbReference>
<feature type="repeat" description="CSPG" evidence="4">
    <location>
        <begin position="16"/>
        <end position="113"/>
    </location>
</feature>
<dbReference type="PANTHER" id="PTHR45739:SF13">
    <property type="entry name" value="CHONDROITIN SULFATE PROTEOGLYCAN 4"/>
    <property type="match status" value="1"/>
</dbReference>
<protein>
    <submittedName>
        <fullName evidence="6">Chondroitin sulfate proteoglycan 4-like</fullName>
    </submittedName>
</protein>
<sequence>MSPGQFFAVKAQKKLVIILENKQDLMVCPGSSEPVRNQNLKAVTNQEEDEKSLFYIIRQPPRFGKLLSSQKNKGEELRNFTQAEVNAGVIAYHHDMPPEPFWVHEDNFHFQISSPSGTTGLFVLGVMISFEASCPQGSSQLWRNK</sequence>
<reference evidence="6" key="1">
    <citation type="submission" date="2025-08" db="UniProtKB">
        <authorList>
            <consortium name="RefSeq"/>
        </authorList>
    </citation>
    <scope>IDENTIFICATION</scope>
    <source>
        <tissue evidence="6">Skeletal muscle</tissue>
    </source>
</reference>